<dbReference type="Gramene" id="AUR62023679-RA">
    <property type="protein sequence ID" value="AUR62023679-RA:cds"/>
    <property type="gene ID" value="AUR62023679"/>
</dbReference>
<dbReference type="EnsemblPlants" id="AUR62023679-RA">
    <property type="protein sequence ID" value="AUR62023679-RA:cds"/>
    <property type="gene ID" value="AUR62023679"/>
</dbReference>
<dbReference type="PANTHER" id="PTHR22870:SF365">
    <property type="entry name" value="REGULATOR OF CHROMOSOME CONDENSATION (CELL CYCLE REGULATORY PROTEIN)-RELATED"/>
    <property type="match status" value="1"/>
</dbReference>
<feature type="repeat" description="RCC1" evidence="2">
    <location>
        <begin position="206"/>
        <end position="299"/>
    </location>
</feature>
<name>A0A803M5F6_CHEQI</name>
<sequence>MAHNLKLNEMMQFLWKRSVAPAFVSRCRSFSSGVTGNGSSLFSVMSFGDGSQGALGLPSSLIGVGADAYEPTVVPGLPADVVSVSAGHYHSLAVTAKGELWAWGRNDEGQLGRGLLEPRCSWNEPKLVKELDNVKVQSAFASGVISAAIGDDGSIWTWGRSKRGQLGHGKGITESLVPSKVKALTGEHITKVSLGWGHVLAQTIDGKLFGWGYSADGRLGRLGETVKASPLDSSAELPGRHEMTSSEALDVAEKLVLESMEKEKDMPIVWEPHLIEELHSISVTDISCGLDHSLLICRDNTILSGGSNIYGQLGRENQGLRFFPVDISFRPLSVACGLGHSLAICEIPASEDGNDFRKAVYSWGWNGSSQLGRPGHESKPLAVESLAEEIPTAVSCGRVHSLAVTGNGQLWVWGCGKNGRLGLGSSFDESEPALVDIEQYKVVQAVAGTIQRLESICCLEKSIGYR</sequence>
<dbReference type="Proteomes" id="UP000596660">
    <property type="component" value="Unplaced"/>
</dbReference>
<dbReference type="Pfam" id="PF25390">
    <property type="entry name" value="WD40_RLD"/>
    <property type="match status" value="1"/>
</dbReference>
<feature type="repeat" description="RCC1" evidence="2">
    <location>
        <begin position="408"/>
        <end position="448"/>
    </location>
</feature>
<evidence type="ECO:0000313" key="4">
    <source>
        <dbReference type="EnsemblPlants" id="AUR62023679-RA:cds"/>
    </source>
</evidence>
<dbReference type="InterPro" id="IPR000408">
    <property type="entry name" value="Reg_chr_condens"/>
</dbReference>
<organism evidence="4 5">
    <name type="scientific">Chenopodium quinoa</name>
    <name type="common">Quinoa</name>
    <dbReference type="NCBI Taxonomy" id="63459"/>
    <lineage>
        <taxon>Eukaryota</taxon>
        <taxon>Viridiplantae</taxon>
        <taxon>Streptophyta</taxon>
        <taxon>Embryophyta</taxon>
        <taxon>Tracheophyta</taxon>
        <taxon>Spermatophyta</taxon>
        <taxon>Magnoliopsida</taxon>
        <taxon>eudicotyledons</taxon>
        <taxon>Gunneridae</taxon>
        <taxon>Pentapetalae</taxon>
        <taxon>Caryophyllales</taxon>
        <taxon>Chenopodiaceae</taxon>
        <taxon>Chenopodioideae</taxon>
        <taxon>Atripliceae</taxon>
        <taxon>Chenopodium</taxon>
    </lineage>
</organism>
<proteinExistence type="predicted"/>
<dbReference type="InterPro" id="IPR051210">
    <property type="entry name" value="Ub_ligase/GEF_domain"/>
</dbReference>
<feature type="repeat" description="RCC1" evidence="2">
    <location>
        <begin position="300"/>
        <end position="347"/>
    </location>
</feature>
<accession>A0A803M5F6</accession>
<dbReference type="PRINTS" id="PR00633">
    <property type="entry name" value="RCCNDNSATION"/>
</dbReference>
<dbReference type="PROSITE" id="PS50012">
    <property type="entry name" value="RCC1_3"/>
    <property type="match status" value="7"/>
</dbReference>
<dbReference type="InterPro" id="IPR058923">
    <property type="entry name" value="RCC1-like_dom"/>
</dbReference>
<feature type="repeat" description="RCC1" evidence="2">
    <location>
        <begin position="153"/>
        <end position="205"/>
    </location>
</feature>
<dbReference type="AlphaFoldDB" id="A0A803M5F6"/>
<keyword evidence="5" id="KW-1185">Reference proteome</keyword>
<evidence type="ECO:0000313" key="5">
    <source>
        <dbReference type="Proteomes" id="UP000596660"/>
    </source>
</evidence>
<feature type="repeat" description="RCC1" evidence="2">
    <location>
        <begin position="358"/>
        <end position="407"/>
    </location>
</feature>
<reference evidence="4" key="1">
    <citation type="journal article" date="2017" name="Nature">
        <title>The genome of Chenopodium quinoa.</title>
        <authorList>
            <person name="Jarvis D.E."/>
            <person name="Ho Y.S."/>
            <person name="Lightfoot D.J."/>
            <person name="Schmoeckel S.M."/>
            <person name="Li B."/>
            <person name="Borm T.J.A."/>
            <person name="Ohyanagi H."/>
            <person name="Mineta K."/>
            <person name="Michell C.T."/>
            <person name="Saber N."/>
            <person name="Kharbatia N.M."/>
            <person name="Rupper R.R."/>
            <person name="Sharp A.R."/>
            <person name="Dally N."/>
            <person name="Boughton B.A."/>
            <person name="Woo Y.H."/>
            <person name="Gao G."/>
            <person name="Schijlen E.G.W.M."/>
            <person name="Guo X."/>
            <person name="Momin A.A."/>
            <person name="Negrao S."/>
            <person name="Al-Babili S."/>
            <person name="Gehring C."/>
            <person name="Roessner U."/>
            <person name="Jung C."/>
            <person name="Murphy K."/>
            <person name="Arold S.T."/>
            <person name="Gojobori T."/>
            <person name="van der Linden C.G."/>
            <person name="van Loo E.N."/>
            <person name="Jellen E.N."/>
            <person name="Maughan P.J."/>
            <person name="Tester M."/>
        </authorList>
    </citation>
    <scope>NUCLEOTIDE SEQUENCE [LARGE SCALE GENOMIC DNA]</scope>
    <source>
        <strain evidence="4">cv. PI 614886</strain>
    </source>
</reference>
<evidence type="ECO:0000259" key="3">
    <source>
        <dbReference type="Pfam" id="PF25390"/>
    </source>
</evidence>
<dbReference type="PANTHER" id="PTHR22870">
    <property type="entry name" value="REGULATOR OF CHROMOSOME CONDENSATION"/>
    <property type="match status" value="1"/>
</dbReference>
<feature type="domain" description="RCC1-like" evidence="3">
    <location>
        <begin position="44"/>
        <end position="448"/>
    </location>
</feature>
<keyword evidence="1" id="KW-0677">Repeat</keyword>
<evidence type="ECO:0000256" key="1">
    <source>
        <dbReference type="ARBA" id="ARBA00022737"/>
    </source>
</evidence>
<dbReference type="PROSITE" id="PS00626">
    <property type="entry name" value="RCC1_2"/>
    <property type="match status" value="2"/>
</dbReference>
<dbReference type="OMA" id="SWNEPKR"/>
<feature type="repeat" description="RCC1" evidence="2">
    <location>
        <begin position="42"/>
        <end position="97"/>
    </location>
</feature>
<feature type="repeat" description="RCC1" evidence="2">
    <location>
        <begin position="98"/>
        <end position="152"/>
    </location>
</feature>
<dbReference type="SUPFAM" id="SSF50985">
    <property type="entry name" value="RCC1/BLIP-II"/>
    <property type="match status" value="1"/>
</dbReference>
<reference evidence="4" key="2">
    <citation type="submission" date="2021-03" db="UniProtKB">
        <authorList>
            <consortium name="EnsemblPlants"/>
        </authorList>
    </citation>
    <scope>IDENTIFICATION</scope>
</reference>
<protein>
    <recommendedName>
        <fullName evidence="3">RCC1-like domain-containing protein</fullName>
    </recommendedName>
</protein>
<dbReference type="InterPro" id="IPR009091">
    <property type="entry name" value="RCC1/BLIP-II"/>
</dbReference>
<dbReference type="Gene3D" id="2.130.10.30">
    <property type="entry name" value="Regulator of chromosome condensation 1/beta-lactamase-inhibitor protein II"/>
    <property type="match status" value="2"/>
</dbReference>
<evidence type="ECO:0000256" key="2">
    <source>
        <dbReference type="PROSITE-ProRule" id="PRU00235"/>
    </source>
</evidence>